<keyword evidence="2" id="KW-1003">Cell membrane</keyword>
<dbReference type="RefSeq" id="WP_011529932.1">
    <property type="nucleotide sequence ID" value="NC_008025.1"/>
</dbReference>
<dbReference type="STRING" id="319795.Dgeo_0789"/>
<keyword evidence="5 6" id="KW-0472">Membrane</keyword>
<dbReference type="Pfam" id="PF06146">
    <property type="entry name" value="PsiE"/>
    <property type="match status" value="1"/>
</dbReference>
<dbReference type="HOGENOM" id="CLU_136000_1_1_0"/>
<evidence type="ECO:0000256" key="4">
    <source>
        <dbReference type="ARBA" id="ARBA00022989"/>
    </source>
</evidence>
<evidence type="ECO:0000256" key="5">
    <source>
        <dbReference type="ARBA" id="ARBA00023136"/>
    </source>
</evidence>
<evidence type="ECO:0000313" key="7">
    <source>
        <dbReference type="EMBL" id="ABF45091.1"/>
    </source>
</evidence>
<feature type="transmembrane region" description="Helical" evidence="6">
    <location>
        <begin position="27"/>
        <end position="51"/>
    </location>
</feature>
<feature type="transmembrane region" description="Helical" evidence="6">
    <location>
        <begin position="71"/>
        <end position="93"/>
    </location>
</feature>
<dbReference type="InterPro" id="IPR020948">
    <property type="entry name" value="P_starv_induced_PsiE-like"/>
</dbReference>
<name>Q1J093_DEIGD</name>
<organism evidence="7 8">
    <name type="scientific">Deinococcus geothermalis (strain DSM 11300 / CIP 105573 / AG-3a)</name>
    <dbReference type="NCBI Taxonomy" id="319795"/>
    <lineage>
        <taxon>Bacteria</taxon>
        <taxon>Thermotogati</taxon>
        <taxon>Deinococcota</taxon>
        <taxon>Deinococci</taxon>
        <taxon>Deinococcales</taxon>
        <taxon>Deinococcaceae</taxon>
        <taxon>Deinococcus</taxon>
    </lineage>
</organism>
<reference evidence="7" key="1">
    <citation type="submission" date="2006-04" db="EMBL/GenBank/DDBJ databases">
        <title>Complete sequence of chromosome of Deinococcus geothermalis DSM 11300.</title>
        <authorList>
            <consortium name="US DOE Joint Genome Institute"/>
            <person name="Copeland A."/>
            <person name="Lucas S."/>
            <person name="Lapidus A."/>
            <person name="Barry K."/>
            <person name="Detter J.C."/>
            <person name="Glavina del Rio T."/>
            <person name="Hammon N."/>
            <person name="Israni S."/>
            <person name="Dalin E."/>
            <person name="Tice H."/>
            <person name="Pitluck S."/>
            <person name="Brettin T."/>
            <person name="Bruce D."/>
            <person name="Han C."/>
            <person name="Tapia R."/>
            <person name="Saunders E."/>
            <person name="Gilna P."/>
            <person name="Schmutz J."/>
            <person name="Larimer F."/>
            <person name="Land M."/>
            <person name="Hauser L."/>
            <person name="Kyrpides N."/>
            <person name="Kim E."/>
            <person name="Daly M.J."/>
            <person name="Fredrickson J.K."/>
            <person name="Makarova K.S."/>
            <person name="Gaidamakova E.K."/>
            <person name="Zhai M."/>
            <person name="Richardson P."/>
        </authorList>
    </citation>
    <scope>NUCLEOTIDE SEQUENCE</scope>
    <source>
        <strain evidence="7">DSM 11300</strain>
    </source>
</reference>
<gene>
    <name evidence="7" type="ordered locus">Dgeo_0789</name>
</gene>
<evidence type="ECO:0000256" key="6">
    <source>
        <dbReference type="SAM" id="Phobius"/>
    </source>
</evidence>
<dbReference type="Proteomes" id="UP000002431">
    <property type="component" value="Chromosome"/>
</dbReference>
<proteinExistence type="predicted"/>
<dbReference type="EMBL" id="CP000359">
    <property type="protein sequence ID" value="ABF45091.1"/>
    <property type="molecule type" value="Genomic_DNA"/>
</dbReference>
<sequence>MSRPSQEHTEERRGLARLRPFQADLTTVFRLAVQLIFNLLIVIILIALFIGVGRVFLNLTFTLSQSTVPNAFNVIVSDVLALLVVIELFRSFVEYFDHRRVRIHVLVDVALIFVLRELIIGLYSGELHDPLLLLAYGAVLLALAVTRTLVVRFSYAPDGHRTARENETD</sequence>
<accession>Q1J093</accession>
<dbReference type="KEGG" id="dge:Dgeo_0789"/>
<feature type="transmembrane region" description="Helical" evidence="6">
    <location>
        <begin position="131"/>
        <end position="151"/>
    </location>
</feature>
<evidence type="ECO:0000313" key="8">
    <source>
        <dbReference type="Proteomes" id="UP000002431"/>
    </source>
</evidence>
<feature type="transmembrane region" description="Helical" evidence="6">
    <location>
        <begin position="105"/>
        <end position="125"/>
    </location>
</feature>
<keyword evidence="3 6" id="KW-0812">Transmembrane</keyword>
<protein>
    <recommendedName>
        <fullName evidence="9">Phosphate-starvation-inducible E</fullName>
    </recommendedName>
</protein>
<dbReference type="eggNOG" id="COG3431">
    <property type="taxonomic scope" value="Bacteria"/>
</dbReference>
<keyword evidence="4 6" id="KW-1133">Transmembrane helix</keyword>
<evidence type="ECO:0000256" key="2">
    <source>
        <dbReference type="ARBA" id="ARBA00022475"/>
    </source>
</evidence>
<comment type="subcellular location">
    <subcellularLocation>
        <location evidence="1">Cell membrane</location>
        <topology evidence="1">Multi-pass membrane protein</topology>
    </subcellularLocation>
</comment>
<evidence type="ECO:0000256" key="1">
    <source>
        <dbReference type="ARBA" id="ARBA00004651"/>
    </source>
</evidence>
<keyword evidence="8" id="KW-1185">Reference proteome</keyword>
<evidence type="ECO:0000256" key="3">
    <source>
        <dbReference type="ARBA" id="ARBA00022692"/>
    </source>
</evidence>
<evidence type="ECO:0008006" key="9">
    <source>
        <dbReference type="Google" id="ProtNLM"/>
    </source>
</evidence>
<dbReference type="AlphaFoldDB" id="Q1J093"/>
<dbReference type="GO" id="GO:0005886">
    <property type="term" value="C:plasma membrane"/>
    <property type="evidence" value="ECO:0007669"/>
    <property type="project" value="UniProtKB-SubCell"/>
</dbReference>